<dbReference type="Proteomes" id="UP001230504">
    <property type="component" value="Unassembled WGS sequence"/>
</dbReference>
<keyword evidence="2" id="KW-1185">Reference proteome</keyword>
<accession>A0AAD8QDP2</accession>
<protein>
    <submittedName>
        <fullName evidence="1">Uncharacterized protein</fullName>
    </submittedName>
</protein>
<dbReference type="EMBL" id="JAHLJV010000001">
    <property type="protein sequence ID" value="KAK1600727.1"/>
    <property type="molecule type" value="Genomic_DNA"/>
</dbReference>
<dbReference type="GeneID" id="85436516"/>
<dbReference type="AlphaFoldDB" id="A0AAD8QDP2"/>
<proteinExistence type="predicted"/>
<organism evidence="1 2">
    <name type="scientific">Colletotrichum navitas</name>
    <dbReference type="NCBI Taxonomy" id="681940"/>
    <lineage>
        <taxon>Eukaryota</taxon>
        <taxon>Fungi</taxon>
        <taxon>Dikarya</taxon>
        <taxon>Ascomycota</taxon>
        <taxon>Pezizomycotina</taxon>
        <taxon>Sordariomycetes</taxon>
        <taxon>Hypocreomycetidae</taxon>
        <taxon>Glomerellales</taxon>
        <taxon>Glomerellaceae</taxon>
        <taxon>Colletotrichum</taxon>
        <taxon>Colletotrichum graminicola species complex</taxon>
    </lineage>
</organism>
<evidence type="ECO:0000313" key="1">
    <source>
        <dbReference type="EMBL" id="KAK1600727.1"/>
    </source>
</evidence>
<evidence type="ECO:0000313" key="2">
    <source>
        <dbReference type="Proteomes" id="UP001230504"/>
    </source>
</evidence>
<sequence>MVLRHKGARKVMGRTLLALFKRTWFLFIHTTFVTGRQRFYRSFVRGSFCRIRNKTESSARLPNYRQQHRRSMTYETSLCVCAPSPSPILCSNL</sequence>
<dbReference type="RefSeq" id="XP_060421223.1">
    <property type="nucleotide sequence ID" value="XM_060552276.1"/>
</dbReference>
<reference evidence="1" key="1">
    <citation type="submission" date="2021-06" db="EMBL/GenBank/DDBJ databases">
        <title>Comparative genomics, transcriptomics and evolutionary studies reveal genomic signatures of adaptation to plant cell wall in hemibiotrophic fungi.</title>
        <authorList>
            <consortium name="DOE Joint Genome Institute"/>
            <person name="Baroncelli R."/>
            <person name="Diaz J.F."/>
            <person name="Benocci T."/>
            <person name="Peng M."/>
            <person name="Battaglia E."/>
            <person name="Haridas S."/>
            <person name="Andreopoulos W."/>
            <person name="Labutti K."/>
            <person name="Pangilinan J."/>
            <person name="Floch G.L."/>
            <person name="Makela M.R."/>
            <person name="Henrissat B."/>
            <person name="Grigoriev I.V."/>
            <person name="Crouch J.A."/>
            <person name="De Vries R.P."/>
            <person name="Sukno S.A."/>
            <person name="Thon M.R."/>
        </authorList>
    </citation>
    <scope>NUCLEOTIDE SEQUENCE</scope>
    <source>
        <strain evidence="1">CBS 125086</strain>
    </source>
</reference>
<gene>
    <name evidence="1" type="ORF">LY79DRAFT_29915</name>
</gene>
<name>A0AAD8QDP2_9PEZI</name>
<comment type="caution">
    <text evidence="1">The sequence shown here is derived from an EMBL/GenBank/DDBJ whole genome shotgun (WGS) entry which is preliminary data.</text>
</comment>